<dbReference type="EMBL" id="AMZH03023912">
    <property type="protein sequence ID" value="RRT36211.1"/>
    <property type="molecule type" value="Genomic_DNA"/>
</dbReference>
<dbReference type="AlphaFoldDB" id="A0A426X9P9"/>
<gene>
    <name evidence="1" type="ORF">B296_00036996</name>
</gene>
<accession>A0A426X9P9</accession>
<protein>
    <submittedName>
        <fullName evidence="1">Uncharacterized protein</fullName>
    </submittedName>
</protein>
<evidence type="ECO:0000313" key="2">
    <source>
        <dbReference type="Proteomes" id="UP000287651"/>
    </source>
</evidence>
<name>A0A426X9P9_ENSVE</name>
<organism evidence="1 2">
    <name type="scientific">Ensete ventricosum</name>
    <name type="common">Abyssinian banana</name>
    <name type="synonym">Musa ensete</name>
    <dbReference type="NCBI Taxonomy" id="4639"/>
    <lineage>
        <taxon>Eukaryota</taxon>
        <taxon>Viridiplantae</taxon>
        <taxon>Streptophyta</taxon>
        <taxon>Embryophyta</taxon>
        <taxon>Tracheophyta</taxon>
        <taxon>Spermatophyta</taxon>
        <taxon>Magnoliopsida</taxon>
        <taxon>Liliopsida</taxon>
        <taxon>Zingiberales</taxon>
        <taxon>Musaceae</taxon>
        <taxon>Ensete</taxon>
    </lineage>
</organism>
<proteinExistence type="predicted"/>
<sequence>MSAAVFRAAYGAEVVEKRSNKVLQGRGSMGATGEEDATTRMAGAASYKKGAIGSNEDCVGKAGYWRLLGVPSTRLGSG</sequence>
<dbReference type="Proteomes" id="UP000287651">
    <property type="component" value="Unassembled WGS sequence"/>
</dbReference>
<reference evidence="1 2" key="1">
    <citation type="journal article" date="2014" name="Agronomy (Basel)">
        <title>A Draft Genome Sequence for Ensete ventricosum, the Drought-Tolerant Tree Against Hunger.</title>
        <authorList>
            <person name="Harrison J."/>
            <person name="Moore K.A."/>
            <person name="Paszkiewicz K."/>
            <person name="Jones T."/>
            <person name="Grant M."/>
            <person name="Ambacheew D."/>
            <person name="Muzemil S."/>
            <person name="Studholme D.J."/>
        </authorList>
    </citation>
    <scope>NUCLEOTIDE SEQUENCE [LARGE SCALE GENOMIC DNA]</scope>
</reference>
<comment type="caution">
    <text evidence="1">The sequence shown here is derived from an EMBL/GenBank/DDBJ whole genome shotgun (WGS) entry which is preliminary data.</text>
</comment>
<evidence type="ECO:0000313" key="1">
    <source>
        <dbReference type="EMBL" id="RRT36211.1"/>
    </source>
</evidence>